<reference evidence="2" key="1">
    <citation type="submission" date="2013-08" db="EMBL/GenBank/DDBJ databases">
        <authorList>
            <person name="Mendez C."/>
            <person name="Richter M."/>
            <person name="Ferrer M."/>
            <person name="Sanchez J."/>
        </authorList>
    </citation>
    <scope>NUCLEOTIDE SEQUENCE</scope>
</reference>
<dbReference type="AlphaFoldDB" id="T1BYL8"/>
<dbReference type="InterPro" id="IPR036135">
    <property type="entry name" value="MoeA_linker/N_sf"/>
</dbReference>
<evidence type="ECO:0000259" key="1">
    <source>
        <dbReference type="SMART" id="SM00852"/>
    </source>
</evidence>
<dbReference type="SUPFAM" id="SSF63882">
    <property type="entry name" value="MoeA N-terminal region -like"/>
    <property type="match status" value="1"/>
</dbReference>
<feature type="non-terminal residue" evidence="2">
    <location>
        <position position="1"/>
    </location>
</feature>
<accession>T1BYL8</accession>
<dbReference type="InterPro" id="IPR001453">
    <property type="entry name" value="MoaB/Mog_dom"/>
</dbReference>
<dbReference type="GO" id="GO:0005737">
    <property type="term" value="C:cytoplasm"/>
    <property type="evidence" value="ECO:0007669"/>
    <property type="project" value="TreeGrafter"/>
</dbReference>
<dbReference type="PANTHER" id="PTHR10192:SF19">
    <property type="entry name" value="MOLYBDOPTERIN BIOSYNTHESIS PROTEIN MJ0666-RELATED"/>
    <property type="match status" value="1"/>
</dbReference>
<protein>
    <submittedName>
        <fullName evidence="2">Molybdopterin biosynthesis MoeA protein</fullName>
    </submittedName>
</protein>
<dbReference type="InterPro" id="IPR036425">
    <property type="entry name" value="MoaB/Mog-like_dom_sf"/>
</dbReference>
<gene>
    <name evidence="2" type="ORF">B2A_04137</name>
</gene>
<name>T1BYL8_9ZZZZ</name>
<proteinExistence type="predicted"/>
<comment type="caution">
    <text evidence="2">The sequence shown here is derived from an EMBL/GenBank/DDBJ whole genome shotgun (WGS) entry which is preliminary data.</text>
</comment>
<dbReference type="Gene3D" id="3.40.980.10">
    <property type="entry name" value="MoaB/Mog-like domain"/>
    <property type="match status" value="1"/>
</dbReference>
<evidence type="ECO:0000313" key="2">
    <source>
        <dbReference type="EMBL" id="EQD59040.1"/>
    </source>
</evidence>
<dbReference type="SUPFAM" id="SSF53218">
    <property type="entry name" value="Molybdenum cofactor biosynthesis proteins"/>
    <property type="match status" value="1"/>
</dbReference>
<dbReference type="SMART" id="SM00852">
    <property type="entry name" value="MoCF_biosynth"/>
    <property type="match status" value="1"/>
</dbReference>
<organism evidence="2">
    <name type="scientific">mine drainage metagenome</name>
    <dbReference type="NCBI Taxonomy" id="410659"/>
    <lineage>
        <taxon>unclassified sequences</taxon>
        <taxon>metagenomes</taxon>
        <taxon>ecological metagenomes</taxon>
    </lineage>
</organism>
<dbReference type="Pfam" id="PF00994">
    <property type="entry name" value="MoCF_biosynth"/>
    <property type="match status" value="1"/>
</dbReference>
<dbReference type="GO" id="GO:0061599">
    <property type="term" value="F:molybdopterin molybdotransferase activity"/>
    <property type="evidence" value="ECO:0007669"/>
    <property type="project" value="TreeGrafter"/>
</dbReference>
<dbReference type="GO" id="GO:0006777">
    <property type="term" value="P:Mo-molybdopterin cofactor biosynthetic process"/>
    <property type="evidence" value="ECO:0007669"/>
    <property type="project" value="TreeGrafter"/>
</dbReference>
<feature type="non-terminal residue" evidence="2">
    <location>
        <position position="166"/>
    </location>
</feature>
<dbReference type="InterPro" id="IPR038987">
    <property type="entry name" value="MoeA-like"/>
</dbReference>
<sequence length="166" mass="17598">VRKYENVSRVGEDIALGQKIIGRGETVRAQHVASAIAVGVDSIEVYRILELGIISTGGEIVPDGDVKNTTQPLLASYFSTPYLHTHDLGVVPDEKVSIRDAVKKVINSHDMIVVTGGTSLGAKDLVVDALDELGDMVFGGVMIRPGRTISVYDIGGKPVFSVSGLP</sequence>
<feature type="domain" description="MoaB/Mog" evidence="1">
    <location>
        <begin position="52"/>
        <end position="166"/>
    </location>
</feature>
<reference evidence="2" key="2">
    <citation type="journal article" date="2014" name="ISME J.">
        <title>Microbial stratification in low pH oxic and suboxic macroscopic growths along an acid mine drainage.</title>
        <authorList>
            <person name="Mendez-Garcia C."/>
            <person name="Mesa V."/>
            <person name="Sprenger R.R."/>
            <person name="Richter M."/>
            <person name="Diez M.S."/>
            <person name="Solano J."/>
            <person name="Bargiela R."/>
            <person name="Golyshina O.V."/>
            <person name="Manteca A."/>
            <person name="Ramos J.L."/>
            <person name="Gallego J.R."/>
            <person name="Llorente I."/>
            <person name="Martins Dos Santos V.A."/>
            <person name="Jensen O.N."/>
            <person name="Pelaez A.I."/>
            <person name="Sanchez J."/>
            <person name="Ferrer M."/>
        </authorList>
    </citation>
    <scope>NUCLEOTIDE SEQUENCE</scope>
</reference>
<dbReference type="PANTHER" id="PTHR10192">
    <property type="entry name" value="MOLYBDOPTERIN BIOSYNTHESIS PROTEIN"/>
    <property type="match status" value="1"/>
</dbReference>
<dbReference type="EMBL" id="AUZZ01002769">
    <property type="protein sequence ID" value="EQD59040.1"/>
    <property type="molecule type" value="Genomic_DNA"/>
</dbReference>